<sequence length="229" mass="26376">MESGMAQSEQAKNGGTMPWIFEVEIVKVVEKEVSSGYDFRARNSVEEKLSIVDKKAVGEGWSHNLRTERLKLMVELWKNLRREEQSWHRKSRVKWIKEGDRNTRLFHAVANERRRVNRIGEILINRASYFDLAQIRDGGHLVMIKAIIASIPNYYLSVFKIPVSVVQSIEKIQRSLLWGGGGEKRKIHAVKWEVVCSSKGNGGLGVGRILDKNKAMLAMWVWRFGREKD</sequence>
<dbReference type="PANTHER" id="PTHR33116">
    <property type="entry name" value="REVERSE TRANSCRIPTASE ZINC-BINDING DOMAIN-CONTAINING PROTEIN-RELATED-RELATED"/>
    <property type="match status" value="1"/>
</dbReference>
<evidence type="ECO:0000313" key="1">
    <source>
        <dbReference type="EMBL" id="KAK3211669.1"/>
    </source>
</evidence>
<comment type="caution">
    <text evidence="1">The sequence shown here is derived from an EMBL/GenBank/DDBJ whole genome shotgun (WGS) entry which is preliminary data.</text>
</comment>
<keyword evidence="2" id="KW-1185">Reference proteome</keyword>
<dbReference type="AlphaFoldDB" id="A0AAE0E5K6"/>
<accession>A0AAE0E5K6</accession>
<organism evidence="1 2">
    <name type="scientific">Dipteronia sinensis</name>
    <dbReference type="NCBI Taxonomy" id="43782"/>
    <lineage>
        <taxon>Eukaryota</taxon>
        <taxon>Viridiplantae</taxon>
        <taxon>Streptophyta</taxon>
        <taxon>Embryophyta</taxon>
        <taxon>Tracheophyta</taxon>
        <taxon>Spermatophyta</taxon>
        <taxon>Magnoliopsida</taxon>
        <taxon>eudicotyledons</taxon>
        <taxon>Gunneridae</taxon>
        <taxon>Pentapetalae</taxon>
        <taxon>rosids</taxon>
        <taxon>malvids</taxon>
        <taxon>Sapindales</taxon>
        <taxon>Sapindaceae</taxon>
        <taxon>Hippocastanoideae</taxon>
        <taxon>Acereae</taxon>
        <taxon>Dipteronia</taxon>
    </lineage>
</organism>
<evidence type="ECO:0000313" key="2">
    <source>
        <dbReference type="Proteomes" id="UP001281410"/>
    </source>
</evidence>
<dbReference type="PANTHER" id="PTHR33116:SF78">
    <property type="entry name" value="OS12G0587133 PROTEIN"/>
    <property type="match status" value="1"/>
</dbReference>
<dbReference type="EMBL" id="JANJYJ010000005">
    <property type="protein sequence ID" value="KAK3211669.1"/>
    <property type="molecule type" value="Genomic_DNA"/>
</dbReference>
<reference evidence="1" key="1">
    <citation type="journal article" date="2023" name="Plant J.">
        <title>Genome sequences and population genomics provide insights into the demographic history, inbreeding, and mutation load of two 'living fossil' tree species of Dipteronia.</title>
        <authorList>
            <person name="Feng Y."/>
            <person name="Comes H.P."/>
            <person name="Chen J."/>
            <person name="Zhu S."/>
            <person name="Lu R."/>
            <person name="Zhang X."/>
            <person name="Li P."/>
            <person name="Qiu J."/>
            <person name="Olsen K.M."/>
            <person name="Qiu Y."/>
        </authorList>
    </citation>
    <scope>NUCLEOTIDE SEQUENCE</scope>
    <source>
        <strain evidence="1">NBL</strain>
    </source>
</reference>
<dbReference type="Proteomes" id="UP001281410">
    <property type="component" value="Unassembled WGS sequence"/>
</dbReference>
<name>A0AAE0E5K6_9ROSI</name>
<proteinExistence type="predicted"/>
<protein>
    <submittedName>
        <fullName evidence="1">Uncharacterized protein</fullName>
    </submittedName>
</protein>
<gene>
    <name evidence="1" type="ORF">Dsin_016375</name>
</gene>